<proteinExistence type="predicted"/>
<dbReference type="PROSITE" id="PS51352">
    <property type="entry name" value="THIOREDOXIN_2"/>
    <property type="match status" value="1"/>
</dbReference>
<dbReference type="InterPro" id="IPR017937">
    <property type="entry name" value="Thioredoxin_CS"/>
</dbReference>
<dbReference type="InterPro" id="IPR013766">
    <property type="entry name" value="Thioredoxin_domain"/>
</dbReference>
<organism evidence="2">
    <name type="scientific">hydrocarbon metagenome</name>
    <dbReference type="NCBI Taxonomy" id="938273"/>
    <lineage>
        <taxon>unclassified sequences</taxon>
        <taxon>metagenomes</taxon>
        <taxon>ecological metagenomes</taxon>
    </lineage>
</organism>
<dbReference type="AlphaFoldDB" id="A0A0W8G4Q2"/>
<evidence type="ECO:0000313" key="2">
    <source>
        <dbReference type="EMBL" id="KUG27950.1"/>
    </source>
</evidence>
<dbReference type="InterPro" id="IPR036249">
    <property type="entry name" value="Thioredoxin-like_sf"/>
</dbReference>
<dbReference type="SUPFAM" id="SSF52833">
    <property type="entry name" value="Thioredoxin-like"/>
    <property type="match status" value="1"/>
</dbReference>
<dbReference type="GO" id="GO:0016209">
    <property type="term" value="F:antioxidant activity"/>
    <property type="evidence" value="ECO:0007669"/>
    <property type="project" value="InterPro"/>
</dbReference>
<dbReference type="InterPro" id="IPR000866">
    <property type="entry name" value="AhpC/TSA"/>
</dbReference>
<evidence type="ECO:0000259" key="1">
    <source>
        <dbReference type="PROSITE" id="PS51352"/>
    </source>
</evidence>
<comment type="caution">
    <text evidence="2">The sequence shown here is derived from an EMBL/GenBank/DDBJ whole genome shotgun (WGS) entry which is preliminary data.</text>
</comment>
<dbReference type="GO" id="GO:0016491">
    <property type="term" value="F:oxidoreductase activity"/>
    <property type="evidence" value="ECO:0007669"/>
    <property type="project" value="InterPro"/>
</dbReference>
<dbReference type="CDD" id="cd02966">
    <property type="entry name" value="TlpA_like_family"/>
    <property type="match status" value="1"/>
</dbReference>
<reference evidence="2" key="1">
    <citation type="journal article" date="2015" name="Proc. Natl. Acad. Sci. U.S.A.">
        <title>Networks of energetic and metabolic interactions define dynamics in microbial communities.</title>
        <authorList>
            <person name="Embree M."/>
            <person name="Liu J.K."/>
            <person name="Al-Bassam M.M."/>
            <person name="Zengler K."/>
        </authorList>
    </citation>
    <scope>NUCLEOTIDE SEQUENCE</scope>
</reference>
<dbReference type="Pfam" id="PF00578">
    <property type="entry name" value="AhpC-TSA"/>
    <property type="match status" value="1"/>
</dbReference>
<dbReference type="PROSITE" id="PS00194">
    <property type="entry name" value="THIOREDOXIN_1"/>
    <property type="match status" value="1"/>
</dbReference>
<sequence length="191" mass="20033">MWAFALAVVVLCPGLARAGGASEAAGSEPLPVGAAFPDVSLGSDLPVAHRDYLGIAKKDGPVRLSDVTAPVVILEIFSMYCPHCQREAPVLNDLYALLAEGGHAGKVKMLGIGAGNSAMEVDIYRNKFQTPYPLVADQNFAVHDACGRVGTPYFYVLAKKPGEAAYTVVLSRLGRMDSPESFAADVLAAAP</sequence>
<dbReference type="Gene3D" id="3.40.30.10">
    <property type="entry name" value="Glutaredoxin"/>
    <property type="match status" value="1"/>
</dbReference>
<name>A0A0W8G4Q2_9ZZZZ</name>
<feature type="domain" description="Thioredoxin" evidence="1">
    <location>
        <begin position="30"/>
        <end position="191"/>
    </location>
</feature>
<dbReference type="EMBL" id="LNQE01000274">
    <property type="protein sequence ID" value="KUG27950.1"/>
    <property type="molecule type" value="Genomic_DNA"/>
</dbReference>
<accession>A0A0W8G4Q2</accession>
<protein>
    <recommendedName>
        <fullName evidence="1">Thioredoxin domain-containing protein</fullName>
    </recommendedName>
</protein>
<gene>
    <name evidence="2" type="ORF">ASZ90_002204</name>
</gene>